<dbReference type="GO" id="GO:0003677">
    <property type="term" value="F:DNA binding"/>
    <property type="evidence" value="ECO:0007669"/>
    <property type="project" value="InterPro"/>
</dbReference>
<keyword evidence="3 7" id="KW-0347">Helicase</keyword>
<dbReference type="SUPFAM" id="SSF52540">
    <property type="entry name" value="P-loop containing nucleoside triphosphate hydrolases"/>
    <property type="match status" value="2"/>
</dbReference>
<dbReference type="InterPro" id="IPR001650">
    <property type="entry name" value="Helicase_C-like"/>
</dbReference>
<dbReference type="PROSITE" id="PS51192">
    <property type="entry name" value="HELICASE_ATP_BIND_1"/>
    <property type="match status" value="1"/>
</dbReference>
<evidence type="ECO:0000256" key="3">
    <source>
        <dbReference type="ARBA" id="ARBA00022806"/>
    </source>
</evidence>
<evidence type="ECO:0000259" key="6">
    <source>
        <dbReference type="PROSITE" id="PS51194"/>
    </source>
</evidence>
<feature type="domain" description="Helicase C-terminal" evidence="6">
    <location>
        <begin position="317"/>
        <end position="469"/>
    </location>
</feature>
<dbReference type="Gene3D" id="3.30.780.20">
    <property type="match status" value="1"/>
</dbReference>
<dbReference type="Pfam" id="PF00271">
    <property type="entry name" value="Helicase_C"/>
    <property type="match status" value="1"/>
</dbReference>
<organism evidence="7">
    <name type="scientific">Ackermannviridae sp. ctUml7</name>
    <dbReference type="NCBI Taxonomy" id="2825753"/>
    <lineage>
        <taxon>Viruses</taxon>
        <taxon>Duplodnaviria</taxon>
        <taxon>Heunggongvirae</taxon>
        <taxon>Uroviricota</taxon>
        <taxon>Caudoviricetes</taxon>
        <taxon>Pantevenvirales</taxon>
        <taxon>Ackermannviridae</taxon>
    </lineage>
</organism>
<dbReference type="InterPro" id="IPR014001">
    <property type="entry name" value="Helicase_ATP-bd"/>
</dbReference>
<dbReference type="InterPro" id="IPR049430">
    <property type="entry name" value="UvsW_N_sf"/>
</dbReference>
<dbReference type="SMART" id="SM00490">
    <property type="entry name" value="HELICc"/>
    <property type="match status" value="1"/>
</dbReference>
<dbReference type="GO" id="GO:0005524">
    <property type="term" value="F:ATP binding"/>
    <property type="evidence" value="ECO:0007669"/>
    <property type="project" value="UniProtKB-KW"/>
</dbReference>
<dbReference type="PANTHER" id="PTHR11274">
    <property type="entry name" value="RAD25/XP-B DNA REPAIR HELICASE"/>
    <property type="match status" value="1"/>
</dbReference>
<dbReference type="PROSITE" id="PS51194">
    <property type="entry name" value="HELICASE_CTER"/>
    <property type="match status" value="1"/>
</dbReference>
<dbReference type="InterPro" id="IPR050615">
    <property type="entry name" value="ATP-dep_DNA_Helicase"/>
</dbReference>
<dbReference type="GO" id="GO:0016787">
    <property type="term" value="F:hydrolase activity"/>
    <property type="evidence" value="ECO:0007669"/>
    <property type="project" value="UniProtKB-KW"/>
</dbReference>
<dbReference type="Gene3D" id="3.40.50.300">
    <property type="entry name" value="P-loop containing nucleotide triphosphate hydrolases"/>
    <property type="match status" value="2"/>
</dbReference>
<evidence type="ECO:0000259" key="5">
    <source>
        <dbReference type="PROSITE" id="PS51192"/>
    </source>
</evidence>
<feature type="domain" description="Helicase ATP-binding" evidence="5">
    <location>
        <begin position="115"/>
        <end position="263"/>
    </location>
</feature>
<evidence type="ECO:0000256" key="4">
    <source>
        <dbReference type="ARBA" id="ARBA00022840"/>
    </source>
</evidence>
<evidence type="ECO:0000313" key="7">
    <source>
        <dbReference type="EMBL" id="DAG03398.1"/>
    </source>
</evidence>
<reference evidence="7" key="1">
    <citation type="journal article" date="2021" name="Proc. Natl. Acad. Sci. U.S.A.">
        <title>A Catalog of Tens of Thousands of Viruses from Human Metagenomes Reveals Hidden Associations with Chronic Diseases.</title>
        <authorList>
            <person name="Tisza M.J."/>
            <person name="Buck C.B."/>
        </authorList>
    </citation>
    <scope>NUCLEOTIDE SEQUENCE</scope>
    <source>
        <strain evidence="7">CtUml7</strain>
    </source>
</reference>
<keyword evidence="2" id="KW-0378">Hydrolase</keyword>
<dbReference type="GO" id="GO:0004386">
    <property type="term" value="F:helicase activity"/>
    <property type="evidence" value="ECO:0007669"/>
    <property type="project" value="UniProtKB-KW"/>
</dbReference>
<evidence type="ECO:0000256" key="1">
    <source>
        <dbReference type="ARBA" id="ARBA00022741"/>
    </source>
</evidence>
<accession>A0A8S5V9M5</accession>
<dbReference type="SMART" id="SM00487">
    <property type="entry name" value="DEXDc"/>
    <property type="match status" value="1"/>
</dbReference>
<dbReference type="PANTHER" id="PTHR11274:SF0">
    <property type="entry name" value="GENERAL TRANSCRIPTION AND DNA REPAIR FACTOR IIH HELICASE SUBUNIT XPB"/>
    <property type="match status" value="1"/>
</dbReference>
<keyword evidence="1" id="KW-0547">Nucleotide-binding</keyword>
<proteinExistence type="predicted"/>
<keyword evidence="4" id="KW-0067">ATP-binding</keyword>
<sequence length="469" mass="53978">MVTIKLNNNKFKVEGDPKVLTKLYKEMAFRHPQAFYIRASMPKGWDGMVHMVTDRGYCETGLLPRVIQWIEDHGVPYGIDDLRKLPQITAMPVHIGDLKRRPYQRKAAWSILKNSCGGVPFPRGIVGAATNAGKTLIAGLIHASVYQAKTLVIVNGLELYNQFRDDLPGMFSSWGFMQGKTIQWGDIVVCMLPTLAKNIEKYWKQLSQYNVLIYDECHLATSKTARKVLNKLYLIPIRVGLSGTALKHKDKVKNITVESFFGNETFVIKNKELVEMGVSSNIIITMRKGNTKLFPGADYKTEFDKSITYGVERMDRAIEATRYHLREGHKPILVVCKYIPQVEETYERYKSEFPDLKIEYIHHEVKDRQEKLNRFKRGETDILVASLIIKVGQNMPLIQYMQNLASGDSAIQALQLLGRALRSHESKKITYYDDFFDEGQYLKRHSKHRLRYYKDEGLNVIEEFKGKLL</sequence>
<dbReference type="InterPro" id="IPR027417">
    <property type="entry name" value="P-loop_NTPase"/>
</dbReference>
<protein>
    <submittedName>
        <fullName evidence="7">DNA helicase</fullName>
    </submittedName>
</protein>
<dbReference type="EMBL" id="BK016230">
    <property type="protein sequence ID" value="DAG03398.1"/>
    <property type="molecule type" value="Genomic_DNA"/>
</dbReference>
<dbReference type="InterPro" id="IPR006935">
    <property type="entry name" value="Helicase/UvrB_N"/>
</dbReference>
<name>A0A8S5V9M5_9CAUD</name>
<evidence type="ECO:0000256" key="2">
    <source>
        <dbReference type="ARBA" id="ARBA00022801"/>
    </source>
</evidence>
<dbReference type="Pfam" id="PF04851">
    <property type="entry name" value="ResIII"/>
    <property type="match status" value="1"/>
</dbReference>